<dbReference type="PANTHER" id="PTHR21137">
    <property type="entry name" value="ODORANT RECEPTOR"/>
    <property type="match status" value="1"/>
</dbReference>
<gene>
    <name evidence="11" type="primary">Or151</name>
</gene>
<keyword evidence="2" id="KW-1003">Cell membrane</keyword>
<evidence type="ECO:0000256" key="9">
    <source>
        <dbReference type="ARBA" id="ARBA00023224"/>
    </source>
</evidence>
<keyword evidence="8 10" id="KW-0675">Receptor</keyword>
<dbReference type="PANTHER" id="PTHR21137:SF35">
    <property type="entry name" value="ODORANT RECEPTOR 19A-RELATED"/>
    <property type="match status" value="1"/>
</dbReference>
<feature type="transmembrane region" description="Helical" evidence="10">
    <location>
        <begin position="256"/>
        <end position="277"/>
    </location>
</feature>
<accession>W6GGW6</accession>
<evidence type="ECO:0000256" key="4">
    <source>
        <dbReference type="ARBA" id="ARBA00022692"/>
    </source>
</evidence>
<keyword evidence="7 10" id="KW-0472">Membrane</keyword>
<dbReference type="EMBL" id="KF911083">
    <property type="protein sequence ID" value="AHJ37464.1"/>
    <property type="molecule type" value="mRNA"/>
</dbReference>
<feature type="transmembrane region" description="Helical" evidence="10">
    <location>
        <begin position="127"/>
        <end position="150"/>
    </location>
</feature>
<organism evidence="11">
    <name type="scientific">Apis mellifera</name>
    <name type="common">Honeybee</name>
    <dbReference type="NCBI Taxonomy" id="7460"/>
    <lineage>
        <taxon>Eukaryota</taxon>
        <taxon>Metazoa</taxon>
        <taxon>Ecdysozoa</taxon>
        <taxon>Arthropoda</taxon>
        <taxon>Hexapoda</taxon>
        <taxon>Insecta</taxon>
        <taxon>Pterygota</taxon>
        <taxon>Neoptera</taxon>
        <taxon>Endopterygota</taxon>
        <taxon>Hymenoptera</taxon>
        <taxon>Apocrita</taxon>
        <taxon>Aculeata</taxon>
        <taxon>Apoidea</taxon>
        <taxon>Anthophila</taxon>
        <taxon>Apidae</taxon>
        <taxon>Apis</taxon>
    </lineage>
</organism>
<dbReference type="InterPro" id="IPR004117">
    <property type="entry name" value="7tm6_olfct_rcpt"/>
</dbReference>
<dbReference type="AlphaFoldDB" id="W6GGW6"/>
<comment type="caution">
    <text evidence="10">Lacks conserved residue(s) required for the propagation of feature annotation.</text>
</comment>
<feature type="transmembrane region" description="Helical" evidence="10">
    <location>
        <begin position="181"/>
        <end position="203"/>
    </location>
</feature>
<dbReference type="Pfam" id="PF02949">
    <property type="entry name" value="7tm_6"/>
    <property type="match status" value="1"/>
</dbReference>
<feature type="transmembrane region" description="Helical" evidence="10">
    <location>
        <begin position="40"/>
        <end position="61"/>
    </location>
</feature>
<dbReference type="GO" id="GO:0007165">
    <property type="term" value="P:signal transduction"/>
    <property type="evidence" value="ECO:0007669"/>
    <property type="project" value="UniProtKB-KW"/>
</dbReference>
<dbReference type="GO" id="GO:0005549">
    <property type="term" value="F:odorant binding"/>
    <property type="evidence" value="ECO:0007669"/>
    <property type="project" value="InterPro"/>
</dbReference>
<keyword evidence="5 10" id="KW-0552">Olfaction</keyword>
<evidence type="ECO:0000256" key="7">
    <source>
        <dbReference type="ARBA" id="ARBA00023136"/>
    </source>
</evidence>
<evidence type="ECO:0000256" key="8">
    <source>
        <dbReference type="ARBA" id="ARBA00023170"/>
    </source>
</evidence>
<proteinExistence type="evidence at transcript level"/>
<evidence type="ECO:0000313" key="11">
    <source>
        <dbReference type="EMBL" id="AHJ37464.1"/>
    </source>
</evidence>
<evidence type="ECO:0000256" key="3">
    <source>
        <dbReference type="ARBA" id="ARBA00022606"/>
    </source>
</evidence>
<feature type="transmembrane region" description="Helical" evidence="10">
    <location>
        <begin position="67"/>
        <end position="92"/>
    </location>
</feature>
<name>W6GGW6_APIME</name>
<keyword evidence="6 10" id="KW-1133">Transmembrane helix</keyword>
<reference evidence="11" key="1">
    <citation type="submission" date="2013-11" db="EMBL/GenBank/DDBJ databases">
        <title>Odor memories regulate olfactory receptor expression in the sensory periphery.</title>
        <authorList>
            <person name="Claudianos C."/>
            <person name="Lim J."/>
            <person name="Young M."/>
            <person name="Yan S."/>
            <person name="Cristino A."/>
            <person name="Newcomb R."/>
            <person name="Gunasekaran N."/>
            <person name="Reinhard J."/>
        </authorList>
    </citation>
    <scope>NUCLEOTIDE SEQUENCE</scope>
</reference>
<evidence type="ECO:0000256" key="10">
    <source>
        <dbReference type="RuleBase" id="RU351113"/>
    </source>
</evidence>
<keyword evidence="9 10" id="KW-0807">Transducer</keyword>
<evidence type="ECO:0000256" key="2">
    <source>
        <dbReference type="ARBA" id="ARBA00022475"/>
    </source>
</evidence>
<evidence type="ECO:0000256" key="5">
    <source>
        <dbReference type="ARBA" id="ARBA00022725"/>
    </source>
</evidence>
<dbReference type="GO" id="GO:0004984">
    <property type="term" value="F:olfactory receptor activity"/>
    <property type="evidence" value="ECO:0007669"/>
    <property type="project" value="InterPro"/>
</dbReference>
<comment type="similarity">
    <text evidence="10">Belongs to the insect chemoreceptor superfamily. Heteromeric odorant receptor channel (TC 1.A.69) family.</text>
</comment>
<comment type="subcellular location">
    <subcellularLocation>
        <location evidence="1 10">Cell membrane</location>
        <topology evidence="1 10">Multi-pass membrane protein</topology>
    </subcellularLocation>
</comment>
<sequence length="348" mass="39820">MLKQLTPEKVIYITWVSVALTLCWPLPANNGKIQVFMFKALQIISIINAFILLLPLLYSVYLHFDDVIIVSKCVAVSIGLTQVITQTIICFAKYDSLQHVIEEMIICIKAAQQYEEKIFHKYIEKCYTFYACSITCMYLTATAFIIGPAFSPASFPIDAEYPFQINYTSVKIIIYLQQTLVGFQCAAHVCLSIFGALLLWFTAARFECLAVELQKITNIYAKKVVISFRFIILYAIAVSTFVLILDGIIMIMKVSLIVKVQFITLSLTMLTEIYIYAWPADYMKDMSTNVSKSVYNITWYKQTLRMQKDVLNILVYQQPIIFSVNCILPELSFTLLLLAIRVMIEDDP</sequence>
<protein>
    <recommendedName>
        <fullName evidence="10">Odorant receptor</fullName>
    </recommendedName>
</protein>
<evidence type="ECO:0000256" key="1">
    <source>
        <dbReference type="ARBA" id="ARBA00004651"/>
    </source>
</evidence>
<dbReference type="GO" id="GO:0005886">
    <property type="term" value="C:plasma membrane"/>
    <property type="evidence" value="ECO:0007669"/>
    <property type="project" value="UniProtKB-SubCell"/>
</dbReference>
<feature type="transmembrane region" description="Helical" evidence="10">
    <location>
        <begin position="320"/>
        <end position="344"/>
    </location>
</feature>
<feature type="transmembrane region" description="Helical" evidence="10">
    <location>
        <begin position="12"/>
        <end position="28"/>
    </location>
</feature>
<keyword evidence="4 10" id="KW-0812">Transmembrane</keyword>
<keyword evidence="3 10" id="KW-0716">Sensory transduction</keyword>
<evidence type="ECO:0000256" key="6">
    <source>
        <dbReference type="ARBA" id="ARBA00022989"/>
    </source>
</evidence>
<feature type="transmembrane region" description="Helical" evidence="10">
    <location>
        <begin position="224"/>
        <end position="250"/>
    </location>
</feature>